<protein>
    <submittedName>
        <fullName evidence="2">Uncharacterized protein</fullName>
    </submittedName>
</protein>
<sequence length="168" mass="18399">MECSNLMHWILLLHNSLARSSKLTELTYYSPSAPPPSVLCGSGILSWLASSRHFDPGQTYDGYKAVKVLDPAFTECFAKGKDLFQNFNSKSSKCHLCFVGKKPCHCPGSEASNVRRYLWSKKDGPVSVGSTPDATSGYSECSGMWQHGPMLEDPFQLVVGQSTPAQES</sequence>
<evidence type="ECO:0000256" key="1">
    <source>
        <dbReference type="SAM" id="SignalP"/>
    </source>
</evidence>
<gene>
    <name evidence="2" type="ORF">O181_010508</name>
</gene>
<dbReference type="Proteomes" id="UP000765509">
    <property type="component" value="Unassembled WGS sequence"/>
</dbReference>
<feature type="chain" id="PRO_5040427938" evidence="1">
    <location>
        <begin position="19"/>
        <end position="168"/>
    </location>
</feature>
<name>A0A9Q3BT53_9BASI</name>
<accession>A0A9Q3BT53</accession>
<dbReference type="AlphaFoldDB" id="A0A9Q3BT53"/>
<dbReference type="EMBL" id="AVOT02002548">
    <property type="protein sequence ID" value="MBW0470793.1"/>
    <property type="molecule type" value="Genomic_DNA"/>
</dbReference>
<organism evidence="2 3">
    <name type="scientific">Austropuccinia psidii MF-1</name>
    <dbReference type="NCBI Taxonomy" id="1389203"/>
    <lineage>
        <taxon>Eukaryota</taxon>
        <taxon>Fungi</taxon>
        <taxon>Dikarya</taxon>
        <taxon>Basidiomycota</taxon>
        <taxon>Pucciniomycotina</taxon>
        <taxon>Pucciniomycetes</taxon>
        <taxon>Pucciniales</taxon>
        <taxon>Sphaerophragmiaceae</taxon>
        <taxon>Austropuccinia</taxon>
    </lineage>
</organism>
<feature type="signal peptide" evidence="1">
    <location>
        <begin position="1"/>
        <end position="18"/>
    </location>
</feature>
<evidence type="ECO:0000313" key="2">
    <source>
        <dbReference type="EMBL" id="MBW0470793.1"/>
    </source>
</evidence>
<keyword evidence="1" id="KW-0732">Signal</keyword>
<comment type="caution">
    <text evidence="2">The sequence shown here is derived from an EMBL/GenBank/DDBJ whole genome shotgun (WGS) entry which is preliminary data.</text>
</comment>
<evidence type="ECO:0000313" key="3">
    <source>
        <dbReference type="Proteomes" id="UP000765509"/>
    </source>
</evidence>
<reference evidence="2" key="1">
    <citation type="submission" date="2021-03" db="EMBL/GenBank/DDBJ databases">
        <title>Draft genome sequence of rust myrtle Austropuccinia psidii MF-1, a brazilian biotype.</title>
        <authorList>
            <person name="Quecine M.C."/>
            <person name="Pachon D.M.R."/>
            <person name="Bonatelli M.L."/>
            <person name="Correr F.H."/>
            <person name="Franceschini L.M."/>
            <person name="Leite T.F."/>
            <person name="Margarido G.R.A."/>
            <person name="Almeida C.A."/>
            <person name="Ferrarezi J.A."/>
            <person name="Labate C.A."/>
        </authorList>
    </citation>
    <scope>NUCLEOTIDE SEQUENCE</scope>
    <source>
        <strain evidence="2">MF-1</strain>
    </source>
</reference>
<proteinExistence type="predicted"/>
<keyword evidence="3" id="KW-1185">Reference proteome</keyword>